<dbReference type="AlphaFoldDB" id="A0A7X1E8K4"/>
<dbReference type="NCBIfam" id="TIGR01782">
    <property type="entry name" value="TonB-Xanth-Caul"/>
    <property type="match status" value="1"/>
</dbReference>
<dbReference type="RefSeq" id="WP_185660129.1">
    <property type="nucleotide sequence ID" value="NZ_CAWPOO010000008.1"/>
</dbReference>
<dbReference type="InterPro" id="IPR012910">
    <property type="entry name" value="Plug_dom"/>
</dbReference>
<feature type="chain" id="PRO_5031251801" evidence="5">
    <location>
        <begin position="35"/>
        <end position="916"/>
    </location>
</feature>
<feature type="region of interest" description="Disordered" evidence="4">
    <location>
        <begin position="660"/>
        <end position="680"/>
    </location>
</feature>
<evidence type="ECO:0000259" key="6">
    <source>
        <dbReference type="Pfam" id="PF07715"/>
    </source>
</evidence>
<dbReference type="GO" id="GO:0009279">
    <property type="term" value="C:cell outer membrane"/>
    <property type="evidence" value="ECO:0007669"/>
    <property type="project" value="UniProtKB-SubCell"/>
</dbReference>
<comment type="caution">
    <text evidence="8">The sequence shown here is derived from an EMBL/GenBank/DDBJ whole genome shotgun (WGS) entry which is preliminary data.</text>
</comment>
<dbReference type="InterPro" id="IPR010104">
    <property type="entry name" value="TonB_rcpt_bac"/>
</dbReference>
<evidence type="ECO:0000256" key="4">
    <source>
        <dbReference type="SAM" id="MobiDB-lite"/>
    </source>
</evidence>
<keyword evidence="8" id="KW-0675">Receptor</keyword>
<name>A0A7X1E8K4_9BACT</name>
<dbReference type="SUPFAM" id="SSF56935">
    <property type="entry name" value="Porins"/>
    <property type="match status" value="1"/>
</dbReference>
<dbReference type="Gene3D" id="2.40.170.20">
    <property type="entry name" value="TonB-dependent receptor, beta-barrel domain"/>
    <property type="match status" value="1"/>
</dbReference>
<evidence type="ECO:0000259" key="7">
    <source>
        <dbReference type="Pfam" id="PF14905"/>
    </source>
</evidence>
<reference evidence="8 9" key="1">
    <citation type="submission" date="2020-07" db="EMBL/GenBank/DDBJ databases">
        <authorList>
            <person name="Feng X."/>
        </authorList>
    </citation>
    <scope>NUCLEOTIDE SEQUENCE [LARGE SCALE GENOMIC DNA]</scope>
    <source>
        <strain evidence="8 9">JCM23202</strain>
    </source>
</reference>
<proteinExistence type="predicted"/>
<evidence type="ECO:0000256" key="1">
    <source>
        <dbReference type="ARBA" id="ARBA00004442"/>
    </source>
</evidence>
<evidence type="ECO:0000256" key="2">
    <source>
        <dbReference type="ARBA" id="ARBA00023136"/>
    </source>
</evidence>
<keyword evidence="9" id="KW-1185">Reference proteome</keyword>
<dbReference type="Pfam" id="PF14905">
    <property type="entry name" value="OMP_b-brl_3"/>
    <property type="match status" value="1"/>
</dbReference>
<dbReference type="InterPro" id="IPR037066">
    <property type="entry name" value="Plug_dom_sf"/>
</dbReference>
<evidence type="ECO:0000256" key="3">
    <source>
        <dbReference type="ARBA" id="ARBA00023237"/>
    </source>
</evidence>
<dbReference type="Proteomes" id="UP000526501">
    <property type="component" value="Unassembled WGS sequence"/>
</dbReference>
<feature type="domain" description="TonB-dependent receptor plug" evidence="6">
    <location>
        <begin position="66"/>
        <end position="169"/>
    </location>
</feature>
<dbReference type="Gene3D" id="2.170.130.10">
    <property type="entry name" value="TonB-dependent receptor, plug domain"/>
    <property type="match status" value="1"/>
</dbReference>
<feature type="signal peptide" evidence="5">
    <location>
        <begin position="1"/>
        <end position="34"/>
    </location>
</feature>
<dbReference type="InterPro" id="IPR041700">
    <property type="entry name" value="OMP_b-brl_3"/>
</dbReference>
<keyword evidence="2" id="KW-0472">Membrane</keyword>
<evidence type="ECO:0000313" key="8">
    <source>
        <dbReference type="EMBL" id="MBC2606243.1"/>
    </source>
</evidence>
<dbReference type="PANTHER" id="PTHR40980">
    <property type="entry name" value="PLUG DOMAIN-CONTAINING PROTEIN"/>
    <property type="match status" value="1"/>
</dbReference>
<feature type="domain" description="Outer membrane protein beta-barrel" evidence="7">
    <location>
        <begin position="553"/>
        <end position="916"/>
    </location>
</feature>
<dbReference type="Pfam" id="PF07715">
    <property type="entry name" value="Plug"/>
    <property type="match status" value="1"/>
</dbReference>
<dbReference type="InterPro" id="IPR036942">
    <property type="entry name" value="Beta-barrel_TonB_sf"/>
</dbReference>
<keyword evidence="5" id="KW-0732">Signal</keyword>
<accession>A0A7X1E8K4</accession>
<sequence>MKNNHTPNTLSKAKRPTMAALFLLGLAASPFTHAQDMDEEDVFTLDAFQVTGGYAGSLAAATEAKRLAPVIVEAVSAEDIGKLPDTSIAETIARLPGITTQRVNSRAQGIVIRGLTGDFSTALLNGRQQVSTGSDRSVEFDQYPAELLNGVVVYKTTNPSLLGQGLAGTVDMRTVSPLKHGKKTVAANVFYEWSDLGKLNPDSDDAGVRYSLNYIDQSDDGKMGFAFGYVKTDKPGQGEQWNAWGYPEGPDGNLVLGGAKPFVRSSNIDRESFLAVLENQPNENVHSMIDIFYSDFKEVQYLRGIEMPLWWSSASLQPGYTVEDGLVTEGTFDNFYGVMRNDIVWRDASVFSAGWNLRVGDNGGDGWIFEADLSTSQVDRKDNVLETYAGYASNQVGTADSVYYSLSSGTGALFTPTLDYADHDAISLAGPQGWGSDVVPGGQVGFFKGPKAEDKLDQIKLLVEKELPGLFNRMETGIAFTGRDKSEFEAGPGGTEGFFLALPDGATSAPLPPSIGTTDLSFIGIPGMISYDARALYESGYYEETPNDNPAYVSENWDISEDVYTAYAQFDLRGNLGDVPMTGSVGAQFVQTKQASTGLATNGTTTMEVTGEHDYTDFVPSMNLNFAVGESSNVRFSVARQLARQEMRDMRAGSNYGFNEALADSTDPQNSPWSGSGGNPYLEPWRSNSIDLTYEKYFAKGMGYWAVNVFHKDLVSYTYDQPFLTDFTGYNTGSDLVPAIYQGYLTVPQNGSGGKLKGLELALSLPGERFSESLKGFGMTVSGSLVDSSIQPDLNNPAQPIPGLSEEVVNGTVYYENEKGFQARLSARYRSDYRGDIATFGPRGEVFRNLQAETVVDAQISYTFKTGSLEGMSLTLQGYNLTDEPLFATSGDTDDRLVQDYQSYGAQYSFGVSYKY</sequence>
<evidence type="ECO:0000256" key="5">
    <source>
        <dbReference type="SAM" id="SignalP"/>
    </source>
</evidence>
<protein>
    <submittedName>
        <fullName evidence="8">TonB-dependent receptor</fullName>
    </submittedName>
</protein>
<keyword evidence="3" id="KW-0998">Cell outer membrane</keyword>
<dbReference type="PANTHER" id="PTHR40980:SF3">
    <property type="entry name" value="TONB-DEPENDENT RECEPTOR-LIKE BETA-BARREL DOMAIN-CONTAINING PROTEIN"/>
    <property type="match status" value="1"/>
</dbReference>
<comment type="subcellular location">
    <subcellularLocation>
        <location evidence="1">Cell outer membrane</location>
    </subcellularLocation>
</comment>
<dbReference type="EMBL" id="JACHVC010000008">
    <property type="protein sequence ID" value="MBC2606243.1"/>
    <property type="molecule type" value="Genomic_DNA"/>
</dbReference>
<gene>
    <name evidence="8" type="ORF">H5P27_09305</name>
</gene>
<organism evidence="8 9">
    <name type="scientific">Pelagicoccus albus</name>
    <dbReference type="NCBI Taxonomy" id="415222"/>
    <lineage>
        <taxon>Bacteria</taxon>
        <taxon>Pseudomonadati</taxon>
        <taxon>Verrucomicrobiota</taxon>
        <taxon>Opitutia</taxon>
        <taxon>Puniceicoccales</taxon>
        <taxon>Pelagicoccaceae</taxon>
        <taxon>Pelagicoccus</taxon>
    </lineage>
</organism>
<evidence type="ECO:0000313" key="9">
    <source>
        <dbReference type="Proteomes" id="UP000526501"/>
    </source>
</evidence>